<dbReference type="InterPro" id="IPR043504">
    <property type="entry name" value="Peptidase_S1_PA_chymotrypsin"/>
</dbReference>
<dbReference type="SUPFAM" id="SSF52540">
    <property type="entry name" value="P-loop containing nucleoside triphosphate hydrolases"/>
    <property type="match status" value="1"/>
</dbReference>
<protein>
    <recommendedName>
        <fullName evidence="3">Trypsin</fullName>
    </recommendedName>
</protein>
<dbReference type="Proteomes" id="UP000004295">
    <property type="component" value="Unassembled WGS sequence"/>
</dbReference>
<proteinExistence type="predicted"/>
<comment type="caution">
    <text evidence="1">The sequence shown here is derived from an EMBL/GenBank/DDBJ whole genome shotgun (WGS) entry which is preliminary data.</text>
</comment>
<evidence type="ECO:0008006" key="3">
    <source>
        <dbReference type="Google" id="ProtNLM"/>
    </source>
</evidence>
<evidence type="ECO:0000313" key="1">
    <source>
        <dbReference type="EMBL" id="EEN81970.1"/>
    </source>
</evidence>
<sequence>MNAKTLETIIVPVRCESEQGTAFFISETQLLTARHVVKAHFQSTVASAPTHIYLPGQTLLCRGEELSTTEKKIDLALLTIAPEESYHSTESLSLLCDEYVKNMPLHIYGYPQELAMGRNLVDLEVRNSIEIKDGEWNDRALTRDDKCTLHNYDGLSGSPVVSISGRVNGIIVLQINEMLSYLSISTVKEHLKAKGISYDTNWAEDDITTIGIGRSLQLCKDAIATIHDRYTPELHQENEDLENLLDYISDKSQLDEVTKKTIDLARFVCQLPEKKREMIQKKLKIQQTLNVDILIANDCGLLRHCHEYLRENPFSGFDRRSRGLDIYPKVNQLNDEDFERIKYSHKKNSCLIGKAGSGKTHSLCDYALKKQGKANIYLFFGTNFKVNQPAINLIKDTICQKMSFTDFNEELKKRGRYTVVVIDAINEGLGCSYWNNHLGALRTELEKHDHFRLVISIRTPFDKEVNDLSESGKWHVQTIDGFADKDRAISAYFNKYGIDPNCNSQRIEAFKNPLFLKIFCETFHSLTEEEKQHINKHVLYKRYVAKKNQIVTDFINEDPELHIADRYMSKLANHSVYYGHFNPISRQKARQYGQRMAPYRLWNQDLLHACLTANLLLEDHSNTEVPAVMFEYENLGDYYKAGELLRSNMDVKGLLRWIDRERRFLERNTDIPSEKFRTTVKALFDCWYHKNLNVCDEKMLQRDGPLYELYYEFLMESDIPNRGLTSILLRLENDKINPLILLKQCTEVPLNEVLEIHNKLKKHPKIGSRDLIWTRYVNQMYEMYDDYYIEEILLEQGQTLEESDDKRKNLIRITWMLSSSHPKFRSIIIRKLRKILSTHQTLILWLVSLFEEVNDPYVTGGLFCAIYGVVLPSRDKILTTSIAKHIYHCYYEKEDSVPQDLIVRQWTLKIIERAYYIDETCNYWKNIKTPFKPQQIDLEEISKNGDIDKYFFGSQNGSIMMYNSLFSFEDFNRYIIGTNMRNRSTDYFLPTEDGNFRGVPLDDIKAEMAYYILHIFGWNDKLGYLDNGKYSPYRVHNDQERIGKKFQWLAWYRVNAHLMDLYQTTKIQYYYGEEPETNDFTPHPYPWSSAEVSRFDPTLDIESKYEPKAGLIGIENQLIKGKDDEEWISKNEYLPDFRGIVKHKEGAEFVMLIGYDRTKDQNKETFLFSNTGFVKQKDADKFAKWARDKDFYGRWMPEHHGVTEFLWNEYPWADVYKSSVEHEVWSRPYDCPCDMQLSYEAQLQEDWEGIDRDDEFLSTVYMPCVEMMEQMNLYCSEFRGVIKESNGSVAALNTDHGNFINGLFVRRDLLNEYLKSNGYTMFYYVLGEKVQKIEKMNFNKKDLSAAYQYQPDDEVSVIQPMRVIERSISKEVEDNMTNDFSRSL</sequence>
<dbReference type="EMBL" id="ACNN01000036">
    <property type="protein sequence ID" value="EEN81970.1"/>
    <property type="molecule type" value="Genomic_DNA"/>
</dbReference>
<dbReference type="InterPro" id="IPR009003">
    <property type="entry name" value="Peptidase_S1_PA"/>
</dbReference>
<dbReference type="Gene3D" id="2.40.10.10">
    <property type="entry name" value="Trypsin-like serine proteases"/>
    <property type="match status" value="2"/>
</dbReference>
<gene>
    <name evidence="1" type="ORF">POREN0001_0673</name>
</gene>
<reference evidence="1 2" key="1">
    <citation type="submission" date="2009-04" db="EMBL/GenBank/DDBJ databases">
        <authorList>
            <person name="Sebastian Y."/>
            <person name="Madupu R."/>
            <person name="Durkin A.S."/>
            <person name="Torralba M."/>
            <person name="Methe B."/>
            <person name="Sutton G.G."/>
            <person name="Strausberg R.L."/>
            <person name="Nelson K.E."/>
        </authorList>
    </citation>
    <scope>NUCLEOTIDE SEQUENCE [LARGE SCALE GENOMIC DNA]</scope>
    <source>
        <strain evidence="2">ATCC 35406 / BCRC 14492 / JCM 8526 / NCTC 13058 / HG 370</strain>
    </source>
</reference>
<dbReference type="eggNOG" id="COG5635">
    <property type="taxonomic scope" value="Bacteria"/>
</dbReference>
<accession>C3JCY6</accession>
<dbReference type="Pfam" id="PF13365">
    <property type="entry name" value="Trypsin_2"/>
    <property type="match status" value="1"/>
</dbReference>
<organism evidence="1 2">
    <name type="scientific">Porphyromonas endodontalis (strain ATCC 35406 / DSM 24491 / JCM 8526 / CCUG 16442 / BCRC 14492 / NCTC 13058 / HG 370)</name>
    <name type="common">Bacteroides endodontalis</name>
    <dbReference type="NCBI Taxonomy" id="553175"/>
    <lineage>
        <taxon>Bacteria</taxon>
        <taxon>Pseudomonadati</taxon>
        <taxon>Bacteroidota</taxon>
        <taxon>Bacteroidia</taxon>
        <taxon>Bacteroidales</taxon>
        <taxon>Porphyromonadaceae</taxon>
        <taxon>Porphyromonas</taxon>
    </lineage>
</organism>
<dbReference type="InterPro" id="IPR027417">
    <property type="entry name" value="P-loop_NTPase"/>
</dbReference>
<keyword evidence="2" id="KW-1185">Reference proteome</keyword>
<name>C3JCY6_POREA</name>
<dbReference type="SUPFAM" id="SSF50494">
    <property type="entry name" value="Trypsin-like serine proteases"/>
    <property type="match status" value="1"/>
</dbReference>
<dbReference type="STRING" id="553175.POREN0001_0673"/>
<evidence type="ECO:0000313" key="2">
    <source>
        <dbReference type="Proteomes" id="UP000004295"/>
    </source>
</evidence>